<dbReference type="Proteomes" id="UP000321814">
    <property type="component" value="Unassembled WGS sequence"/>
</dbReference>
<dbReference type="Gene3D" id="1.10.260.40">
    <property type="entry name" value="lambda repressor-like DNA-binding domains"/>
    <property type="match status" value="1"/>
</dbReference>
<sequence>MQNSVDLLLKQWGSLIQSCRAERESQSQFAKRLGVGRSTVSALENGCAQVAVGTYLQAILVLGLAGSFADWLSQQDQQQRQRFRHSGPRLDNDF</sequence>
<accession>A0A5C8LV51</accession>
<dbReference type="OrthoDB" id="7365273at2"/>
<gene>
    <name evidence="2" type="ORF">FU839_12695</name>
</gene>
<dbReference type="InterPro" id="IPR001387">
    <property type="entry name" value="Cro/C1-type_HTH"/>
</dbReference>
<evidence type="ECO:0000313" key="3">
    <source>
        <dbReference type="Proteomes" id="UP000321814"/>
    </source>
</evidence>
<evidence type="ECO:0000259" key="1">
    <source>
        <dbReference type="PROSITE" id="PS50943"/>
    </source>
</evidence>
<feature type="domain" description="HTH cro/C1-type" evidence="1">
    <location>
        <begin position="25"/>
        <end position="46"/>
    </location>
</feature>
<evidence type="ECO:0000313" key="2">
    <source>
        <dbReference type="EMBL" id="TXK79923.1"/>
    </source>
</evidence>
<dbReference type="SUPFAM" id="SSF47413">
    <property type="entry name" value="lambda repressor-like DNA-binding domains"/>
    <property type="match status" value="1"/>
</dbReference>
<dbReference type="EMBL" id="VRLR01000008">
    <property type="protein sequence ID" value="TXK79923.1"/>
    <property type="molecule type" value="Genomic_DNA"/>
</dbReference>
<dbReference type="CDD" id="cd00093">
    <property type="entry name" value="HTH_XRE"/>
    <property type="match status" value="1"/>
</dbReference>
<dbReference type="Pfam" id="PF01381">
    <property type="entry name" value="HTH_3"/>
    <property type="match status" value="1"/>
</dbReference>
<dbReference type="GO" id="GO:0003677">
    <property type="term" value="F:DNA binding"/>
    <property type="evidence" value="ECO:0007669"/>
    <property type="project" value="InterPro"/>
</dbReference>
<dbReference type="InterPro" id="IPR010982">
    <property type="entry name" value="Lambda_DNA-bd_dom_sf"/>
</dbReference>
<comment type="caution">
    <text evidence="2">The sequence shown here is derived from an EMBL/GenBank/DDBJ whole genome shotgun (WGS) entry which is preliminary data.</text>
</comment>
<name>A0A5C8LV51_9GAMM</name>
<dbReference type="PROSITE" id="PS50943">
    <property type="entry name" value="HTH_CROC1"/>
    <property type="match status" value="1"/>
</dbReference>
<organism evidence="2 3">
    <name type="scientific">Rheinheimera tangshanensis</name>
    <dbReference type="NCBI Taxonomy" id="400153"/>
    <lineage>
        <taxon>Bacteria</taxon>
        <taxon>Pseudomonadati</taxon>
        <taxon>Pseudomonadota</taxon>
        <taxon>Gammaproteobacteria</taxon>
        <taxon>Chromatiales</taxon>
        <taxon>Chromatiaceae</taxon>
        <taxon>Rheinheimera</taxon>
    </lineage>
</organism>
<dbReference type="RefSeq" id="WP_147904667.1">
    <property type="nucleotide sequence ID" value="NZ_BAAAGC010000005.1"/>
</dbReference>
<reference evidence="2 3" key="1">
    <citation type="submission" date="2019-08" db="EMBL/GenBank/DDBJ databases">
        <title>Draft genome analysis of Rheinheimera tangshanensis isolated from the roots of fresh rice plants (Oryza sativa).</title>
        <authorList>
            <person name="Yu Q."/>
            <person name="Qi Y."/>
            <person name="Zhang H."/>
            <person name="Pu J."/>
        </authorList>
    </citation>
    <scope>NUCLEOTIDE SEQUENCE [LARGE SCALE GENOMIC DNA]</scope>
    <source>
        <strain evidence="2 3">JA3-B52</strain>
    </source>
</reference>
<dbReference type="AlphaFoldDB" id="A0A5C8LV51"/>
<keyword evidence="3" id="KW-1185">Reference proteome</keyword>
<protein>
    <submittedName>
        <fullName evidence="2">Helix-turn-helix transcriptional regulator</fullName>
    </submittedName>
</protein>
<proteinExistence type="predicted"/>